<dbReference type="PANTHER" id="PTHR34216:SF3">
    <property type="entry name" value="POLY-BETA-1,6-N-ACETYL-D-GLUCOSAMINE N-DEACETYLASE"/>
    <property type="match status" value="1"/>
</dbReference>
<dbReference type="Proteomes" id="UP000198806">
    <property type="component" value="Unassembled WGS sequence"/>
</dbReference>
<keyword evidence="1" id="KW-1133">Transmembrane helix</keyword>
<keyword evidence="1" id="KW-0812">Transmembrane</keyword>
<evidence type="ECO:0008006" key="4">
    <source>
        <dbReference type="Google" id="ProtNLM"/>
    </source>
</evidence>
<keyword evidence="3" id="KW-1185">Reference proteome</keyword>
<dbReference type="OrthoDB" id="5437800at2"/>
<evidence type="ECO:0000313" key="3">
    <source>
        <dbReference type="Proteomes" id="UP000198806"/>
    </source>
</evidence>
<sequence>MKYSPTNKERKKVVRTIIEAVILLVIFIFVARALFVFKEYTPYEKDEKSIVNGEDKGFVAISYLAVAREGTDTMISTDRLKEHLDALYKNGYVTITQEDINNYYKKGIPLPEKSLFLMFEDGRRDTAIFSQKIMEKYNFIGTMLSYGDKFIHTDTKFLQPKDLLELKKSTFWELGTNGYRLSYINVFDRYDNYLGELSSLEYSSVRKYLERNYNQYLMDFIRDENLIPKETYSQMVSRIRGDYQLMKEIYTKEMGEVPGVYVLMHSNTGSYANNEKVSAVNEMCMKELFTMNFNREGSSFNNRENDIFDLTRMQPQSYWYPNHLLMRIADDGKAAIEFVEGDLNRKKNWDILNGVAEFRDSVIALTSESEGNGLMRLKESKDYQNYKLSVTLTGNKLGTQTIYLRADEERKEYVAVKIQNNNLYIEENGTSLYKLDLNEHDGLVMQSIEENQKEAGEAEYELYSKQKGRFGNATNMNEQTKEAIIKEARTIEEGAEEYIPPIQISDPGNREVEITLQDNNLSVIIDKRKAVENLTLSGRTKGYIYLESAWGEYGYSQRNIADDVYDGVFENLVIRNIEDNSILFDNQLHGLDKAIFNINTTWNHIINWFINSL</sequence>
<evidence type="ECO:0000256" key="1">
    <source>
        <dbReference type="SAM" id="Phobius"/>
    </source>
</evidence>
<dbReference type="PANTHER" id="PTHR34216">
    <property type="match status" value="1"/>
</dbReference>
<dbReference type="GO" id="GO:0005975">
    <property type="term" value="P:carbohydrate metabolic process"/>
    <property type="evidence" value="ECO:0007669"/>
    <property type="project" value="InterPro"/>
</dbReference>
<feature type="transmembrane region" description="Helical" evidence="1">
    <location>
        <begin position="12"/>
        <end position="35"/>
    </location>
</feature>
<organism evidence="2 3">
    <name type="scientific">Anaerocolumna aminovalerica</name>
    <dbReference type="NCBI Taxonomy" id="1527"/>
    <lineage>
        <taxon>Bacteria</taxon>
        <taxon>Bacillati</taxon>
        <taxon>Bacillota</taxon>
        <taxon>Clostridia</taxon>
        <taxon>Lachnospirales</taxon>
        <taxon>Lachnospiraceae</taxon>
        <taxon>Anaerocolumna</taxon>
    </lineage>
</organism>
<dbReference type="Gene3D" id="3.20.20.370">
    <property type="entry name" value="Glycoside hydrolase/deacetylase"/>
    <property type="match status" value="1"/>
</dbReference>
<dbReference type="AlphaFoldDB" id="A0A1I5IXK7"/>
<dbReference type="InterPro" id="IPR011330">
    <property type="entry name" value="Glyco_hydro/deAcase_b/a-brl"/>
</dbReference>
<evidence type="ECO:0000313" key="2">
    <source>
        <dbReference type="EMBL" id="SFO65139.1"/>
    </source>
</evidence>
<keyword evidence="1" id="KW-0472">Membrane</keyword>
<proteinExistence type="predicted"/>
<accession>A0A1I5IXK7</accession>
<dbReference type="SUPFAM" id="SSF88713">
    <property type="entry name" value="Glycoside hydrolase/deacetylase"/>
    <property type="match status" value="1"/>
</dbReference>
<protein>
    <recommendedName>
        <fullName evidence="4">Polysaccharide deacetylase</fullName>
    </recommendedName>
</protein>
<reference evidence="2 3" key="1">
    <citation type="submission" date="2016-10" db="EMBL/GenBank/DDBJ databases">
        <authorList>
            <person name="de Groot N.N."/>
        </authorList>
    </citation>
    <scope>NUCLEOTIDE SEQUENCE [LARGE SCALE GENOMIC DNA]</scope>
    <source>
        <strain evidence="2 3">DSM 1283</strain>
    </source>
</reference>
<dbReference type="InterPro" id="IPR051398">
    <property type="entry name" value="Polysacch_Deacetylase"/>
</dbReference>
<dbReference type="EMBL" id="FOWD01000056">
    <property type="protein sequence ID" value="SFO65139.1"/>
    <property type="molecule type" value="Genomic_DNA"/>
</dbReference>
<dbReference type="STRING" id="1527.SAMN04489757_1565"/>
<name>A0A1I5IXK7_9FIRM</name>
<gene>
    <name evidence="2" type="ORF">SAMN04489757_1565</name>
</gene>
<dbReference type="RefSeq" id="WP_091689019.1">
    <property type="nucleotide sequence ID" value="NZ_BAABFM010000085.1"/>
</dbReference>